<keyword evidence="6" id="KW-1185">Reference proteome</keyword>
<dbReference type="GO" id="GO:0008119">
    <property type="term" value="F:thiopurine S-methyltransferase activity"/>
    <property type="evidence" value="ECO:0007669"/>
    <property type="project" value="UniProtKB-EC"/>
</dbReference>
<accession>A0A5E6MDF7</accession>
<protein>
    <submittedName>
        <fullName evidence="5">Thiopurine S-methyltransferase</fullName>
        <ecNumber evidence="5">2.1.1.67</ecNumber>
    </submittedName>
</protein>
<dbReference type="InterPro" id="IPR008854">
    <property type="entry name" value="TPMT"/>
</dbReference>
<dbReference type="PANTHER" id="PTHR32183">
    <property type="match status" value="1"/>
</dbReference>
<evidence type="ECO:0000256" key="3">
    <source>
        <dbReference type="ARBA" id="ARBA00022679"/>
    </source>
</evidence>
<dbReference type="PANTHER" id="PTHR32183:SF6">
    <property type="entry name" value="CYSTEINE SULFINATE DESULFINASE_CYSTEINE DESULFURASE AND RELATED ENZYMES"/>
    <property type="match status" value="1"/>
</dbReference>
<keyword evidence="1" id="KW-0597">Phosphoprotein</keyword>
<comment type="caution">
    <text evidence="5">The sequence shown here is derived from an EMBL/GenBank/DDBJ whole genome shotgun (WGS) entry which is preliminary data.</text>
</comment>
<keyword evidence="3 5" id="KW-0808">Transferase</keyword>
<keyword evidence="2 5" id="KW-0489">Methyltransferase</keyword>
<dbReference type="CDD" id="cd02440">
    <property type="entry name" value="AdoMet_MTases"/>
    <property type="match status" value="1"/>
</dbReference>
<evidence type="ECO:0000256" key="1">
    <source>
        <dbReference type="ARBA" id="ARBA00022553"/>
    </source>
</evidence>
<keyword evidence="4" id="KW-0949">S-adenosyl-L-methionine</keyword>
<dbReference type="EC" id="2.1.1.67" evidence="5"/>
<dbReference type="OrthoDB" id="189743at2"/>
<sequence>MPAAPLDNPDYWESRYRRGDAPWNRGMPSPALEEALWRIPKRGRALVPGCGYGYDARLLADHGWEVVGIDFSPAAVAEAQSRSGGPRVEYETVDFLALPEKFTEAFDLIWEHTCFCAIPPQRRQDYVRSARRALKAGGKFLGVFFLETGPSDPPPYCFAPHELDSFFTSDFLLEAEWLPSRCYPGREGEEIVRLLIRND</sequence>
<evidence type="ECO:0000256" key="2">
    <source>
        <dbReference type="ARBA" id="ARBA00022603"/>
    </source>
</evidence>
<dbReference type="AlphaFoldDB" id="A0A5E6MDF7"/>
<organism evidence="5 6">
    <name type="scientific">Methylacidimicrobium cyclopophantes</name>
    <dbReference type="NCBI Taxonomy" id="1041766"/>
    <lineage>
        <taxon>Bacteria</taxon>
        <taxon>Pseudomonadati</taxon>
        <taxon>Verrucomicrobiota</taxon>
        <taxon>Methylacidimicrobium</taxon>
    </lineage>
</organism>
<dbReference type="SUPFAM" id="SSF53335">
    <property type="entry name" value="S-adenosyl-L-methionine-dependent methyltransferases"/>
    <property type="match status" value="1"/>
</dbReference>
<reference evidence="5" key="1">
    <citation type="submission" date="2019-09" db="EMBL/GenBank/DDBJ databases">
        <authorList>
            <person name="Cremers G."/>
        </authorList>
    </citation>
    <scope>NUCLEOTIDE SEQUENCE [LARGE SCALE GENOMIC DNA]</scope>
    <source>
        <strain evidence="5">3B</strain>
    </source>
</reference>
<dbReference type="PROSITE" id="PS51585">
    <property type="entry name" value="SAM_MT_TPMT"/>
    <property type="match status" value="1"/>
</dbReference>
<name>A0A5E6MDF7_9BACT</name>
<dbReference type="EMBL" id="CABFUZ020000112">
    <property type="protein sequence ID" value="VVM06366.1"/>
    <property type="molecule type" value="Genomic_DNA"/>
</dbReference>
<dbReference type="InterPro" id="IPR029063">
    <property type="entry name" value="SAM-dependent_MTases_sf"/>
</dbReference>
<gene>
    <name evidence="5" type="primary">TPMT/tpmT</name>
    <name evidence="5" type="ORF">MAMC_01056</name>
</gene>
<evidence type="ECO:0000313" key="6">
    <source>
        <dbReference type="Proteomes" id="UP000381693"/>
    </source>
</evidence>
<evidence type="ECO:0000313" key="5">
    <source>
        <dbReference type="EMBL" id="VVM06366.1"/>
    </source>
</evidence>
<dbReference type="RefSeq" id="WP_142525091.1">
    <property type="nucleotide sequence ID" value="NZ_CABFUZ020000112.1"/>
</dbReference>
<dbReference type="Pfam" id="PF05724">
    <property type="entry name" value="TPMT"/>
    <property type="match status" value="1"/>
</dbReference>
<dbReference type="GO" id="GO:0032259">
    <property type="term" value="P:methylation"/>
    <property type="evidence" value="ECO:0007669"/>
    <property type="project" value="UniProtKB-KW"/>
</dbReference>
<proteinExistence type="predicted"/>
<dbReference type="Proteomes" id="UP000381693">
    <property type="component" value="Unassembled WGS sequence"/>
</dbReference>
<dbReference type="Gene3D" id="3.40.50.150">
    <property type="entry name" value="Vaccinia Virus protein VP39"/>
    <property type="match status" value="1"/>
</dbReference>
<evidence type="ECO:0000256" key="4">
    <source>
        <dbReference type="ARBA" id="ARBA00022691"/>
    </source>
</evidence>